<dbReference type="InterPro" id="IPR018541">
    <property type="entry name" value="Ftsk_gamma"/>
</dbReference>
<reference evidence="9 10" key="1">
    <citation type="submission" date="2018-05" db="EMBL/GenBank/DDBJ databases">
        <title>A metagenomic window into the 2 km-deep terrestrial subsurface aquifer revealed taxonomically and functionally diverse microbial community comprising novel uncultured bacterial lineages.</title>
        <authorList>
            <person name="Kadnikov V.V."/>
            <person name="Mardanov A.V."/>
            <person name="Beletsky A.V."/>
            <person name="Banks D."/>
            <person name="Pimenov N.V."/>
            <person name="Frank Y.A."/>
            <person name="Karnachuk O.V."/>
            <person name="Ravin N.V."/>
        </authorList>
    </citation>
    <scope>NUCLEOTIDE SEQUENCE [LARGE SCALE GENOMIC DNA]</scope>
    <source>
        <strain evidence="9">BY5</strain>
    </source>
</reference>
<dbReference type="PANTHER" id="PTHR22683:SF41">
    <property type="entry name" value="DNA TRANSLOCASE FTSK"/>
    <property type="match status" value="1"/>
</dbReference>
<organism evidence="9 10">
    <name type="scientific">Candidatus Ozemobacter sibiricus</name>
    <dbReference type="NCBI Taxonomy" id="2268124"/>
    <lineage>
        <taxon>Bacteria</taxon>
        <taxon>Candidatus Ozemobacteria</taxon>
        <taxon>Candidatus Ozemobacterales</taxon>
        <taxon>Candidatus Ozemobacteraceae</taxon>
        <taxon>Candidatus Ozemobacter</taxon>
    </lineage>
</organism>
<dbReference type="Proteomes" id="UP000252355">
    <property type="component" value="Unassembled WGS sequence"/>
</dbReference>
<accession>A0A367ZL12</accession>
<dbReference type="SMART" id="SM00382">
    <property type="entry name" value="AAA"/>
    <property type="match status" value="1"/>
</dbReference>
<dbReference type="PROSITE" id="PS50901">
    <property type="entry name" value="FTSK"/>
    <property type="match status" value="1"/>
</dbReference>
<evidence type="ECO:0000256" key="2">
    <source>
        <dbReference type="ARBA" id="ARBA00022741"/>
    </source>
</evidence>
<evidence type="ECO:0000256" key="4">
    <source>
        <dbReference type="ARBA" id="ARBA00023125"/>
    </source>
</evidence>
<protein>
    <submittedName>
        <fullName evidence="9">Cell division protein FtsK</fullName>
    </submittedName>
</protein>
<feature type="transmembrane region" description="Helical" evidence="7">
    <location>
        <begin position="44"/>
        <end position="63"/>
    </location>
</feature>
<feature type="region of interest" description="Disordered" evidence="6">
    <location>
        <begin position="234"/>
        <end position="255"/>
    </location>
</feature>
<feature type="transmembrane region" description="Helical" evidence="7">
    <location>
        <begin position="146"/>
        <end position="164"/>
    </location>
</feature>
<evidence type="ECO:0000259" key="8">
    <source>
        <dbReference type="PROSITE" id="PS50901"/>
    </source>
</evidence>
<evidence type="ECO:0000256" key="1">
    <source>
        <dbReference type="ARBA" id="ARBA00006474"/>
    </source>
</evidence>
<dbReference type="InterPro" id="IPR041027">
    <property type="entry name" value="FtsK_alpha"/>
</dbReference>
<feature type="region of interest" description="Disordered" evidence="6">
    <location>
        <begin position="319"/>
        <end position="445"/>
    </location>
</feature>
<dbReference type="SUPFAM" id="SSF52540">
    <property type="entry name" value="P-loop containing nucleoside triphosphate hydrolases"/>
    <property type="match status" value="1"/>
</dbReference>
<name>A0A367ZL12_9BACT</name>
<evidence type="ECO:0000256" key="5">
    <source>
        <dbReference type="PROSITE-ProRule" id="PRU00289"/>
    </source>
</evidence>
<keyword evidence="9" id="KW-0131">Cell cycle</keyword>
<keyword evidence="4" id="KW-0238">DNA-binding</keyword>
<dbReference type="Pfam" id="PF17854">
    <property type="entry name" value="FtsK_alpha"/>
    <property type="match status" value="1"/>
</dbReference>
<keyword evidence="7" id="KW-1133">Transmembrane helix</keyword>
<feature type="domain" description="FtsK" evidence="8">
    <location>
        <begin position="558"/>
        <end position="754"/>
    </location>
</feature>
<dbReference type="InterPro" id="IPR050206">
    <property type="entry name" value="FtsK/SpoIIIE/SftA"/>
</dbReference>
<keyword evidence="2 5" id="KW-0547">Nucleotide-binding</keyword>
<feature type="region of interest" description="Disordered" evidence="6">
    <location>
        <begin position="884"/>
        <end position="903"/>
    </location>
</feature>
<evidence type="ECO:0000256" key="3">
    <source>
        <dbReference type="ARBA" id="ARBA00022840"/>
    </source>
</evidence>
<dbReference type="AlphaFoldDB" id="A0A367ZL12"/>
<dbReference type="Gene3D" id="3.30.980.40">
    <property type="match status" value="1"/>
</dbReference>
<comment type="similarity">
    <text evidence="1">Belongs to the FtsK/SpoIIIE/SftA family.</text>
</comment>
<dbReference type="InterPro" id="IPR027417">
    <property type="entry name" value="P-loop_NTPase"/>
</dbReference>
<keyword evidence="7" id="KW-0812">Transmembrane</keyword>
<dbReference type="InterPro" id="IPR003593">
    <property type="entry name" value="AAA+_ATPase"/>
</dbReference>
<sequence length="903" mass="97402">MKTKRILMAEPVARPRKSSRPKRPAAAHPPPMPFLVSQRQRSEAIGLVLVGFSAFSLTLLHYLSNSRVSGLVNLLTVYFGLGMYIVPILIGIMGIQRFMDRPFKNLGLRLMGMAGSLIFGLGLLGLEGGKIGLYTAEFFASRFGTVPTHILFVFLCAACLIFALDILYKDVLLILLAATELSARLGVFLWEAGLAGLALGITACKRTFRAGALIVARLSALARAHQLQLEARSGASLLPEPDDPTAAQDDLRAAEQAHRIGQETLALAGAAGGHLPATATIPLEASPESPALASACEYSLAIQTVAIAATTPTLTVCPPPVRSEPPVQPPPAPPSPVPANPAPSERITASNAGPTPAPTATAAASPIPASVETSAESSQDTPPQDLTDSPVSLDDHPIDEQIKAQEELPYPDRDHSKPDYTRSSLPPLDLLRVPPPKEENPENDLSARSELLLKTLEEFGLRATITDIVEGPAVSRFEIRPAPGIKVARITSLINEIAMNLSAQSIRIEAPIPGKSAMGIEIPNPKPTPVYFYDLVKNENFRTNKTLLNLALGMNISKRPVYADLAEMPHLLIAGSTGSGKSVCINTIIASILFQARADQVKMVMIDPKMVELSGYNGIPHLISPVVTDPKKAADALQWAVEEMVRRYEFLSGVKARNISDYNRELPRLQRELDEGLEPMPLIVIIIDELADLMMTSSAQVEGAICRLSQMSRAVGIHLVIATQRPSVDVLTGLIKANLPSRIAFFVSSQIDSRTIIDEKGAEKLLGKGDMLFKFKGRPMPLRVQGAYISDQELTAITEFVKSQGKPEYIDIEPIGGSDDQSGESPDENGDAGGDEDSQLLAAIADYLSTQEKTSTSMLQRKFKIGYNRAARIMDLLEEKGMVSPLDGSNKRRVLTRRSTPLS</sequence>
<feature type="compositionally biased region" description="Pro residues" evidence="6">
    <location>
        <begin position="319"/>
        <end position="341"/>
    </location>
</feature>
<dbReference type="SMART" id="SM00843">
    <property type="entry name" value="Ftsk_gamma"/>
    <property type="match status" value="1"/>
</dbReference>
<feature type="compositionally biased region" description="Polar residues" evidence="6">
    <location>
        <begin position="371"/>
        <end position="390"/>
    </location>
</feature>
<feature type="transmembrane region" description="Helical" evidence="7">
    <location>
        <begin position="75"/>
        <end position="95"/>
    </location>
</feature>
<keyword evidence="7" id="KW-0472">Membrane</keyword>
<dbReference type="PANTHER" id="PTHR22683">
    <property type="entry name" value="SPORULATION PROTEIN RELATED"/>
    <property type="match status" value="1"/>
</dbReference>
<evidence type="ECO:0000313" key="10">
    <source>
        <dbReference type="Proteomes" id="UP000252355"/>
    </source>
</evidence>
<feature type="transmembrane region" description="Helical" evidence="7">
    <location>
        <begin position="107"/>
        <end position="126"/>
    </location>
</feature>
<dbReference type="Gene3D" id="3.40.50.300">
    <property type="entry name" value="P-loop containing nucleotide triphosphate hydrolases"/>
    <property type="match status" value="1"/>
</dbReference>
<dbReference type="Gene3D" id="1.10.10.10">
    <property type="entry name" value="Winged helix-like DNA-binding domain superfamily/Winged helix DNA-binding domain"/>
    <property type="match status" value="1"/>
</dbReference>
<keyword evidence="3 5" id="KW-0067">ATP-binding</keyword>
<feature type="region of interest" description="Disordered" evidence="6">
    <location>
        <begin position="811"/>
        <end position="836"/>
    </location>
</feature>
<gene>
    <name evidence="9" type="ORF">OZSIB_1137</name>
</gene>
<dbReference type="InterPro" id="IPR036388">
    <property type="entry name" value="WH-like_DNA-bd_sf"/>
</dbReference>
<feature type="compositionally biased region" description="Low complexity" evidence="6">
    <location>
        <begin position="342"/>
        <end position="370"/>
    </location>
</feature>
<dbReference type="SUPFAM" id="SSF46785">
    <property type="entry name" value="Winged helix' DNA-binding domain"/>
    <property type="match status" value="1"/>
</dbReference>
<dbReference type="InterPro" id="IPR002543">
    <property type="entry name" value="FtsK_dom"/>
</dbReference>
<feature type="compositionally biased region" description="Basic and acidic residues" evidence="6">
    <location>
        <begin position="393"/>
        <end position="420"/>
    </location>
</feature>
<dbReference type="CDD" id="cd01127">
    <property type="entry name" value="TrwB_TraG_TraD_VirD4"/>
    <property type="match status" value="1"/>
</dbReference>
<feature type="compositionally biased region" description="Acidic residues" evidence="6">
    <location>
        <begin position="821"/>
        <end position="836"/>
    </location>
</feature>
<evidence type="ECO:0000256" key="7">
    <source>
        <dbReference type="SAM" id="Phobius"/>
    </source>
</evidence>
<dbReference type="InterPro" id="IPR036390">
    <property type="entry name" value="WH_DNA-bd_sf"/>
</dbReference>
<comment type="caution">
    <text evidence="9">The sequence shown here is derived from an EMBL/GenBank/DDBJ whole genome shotgun (WGS) entry which is preliminary data.</text>
</comment>
<evidence type="ECO:0000313" key="9">
    <source>
        <dbReference type="EMBL" id="RCK78784.1"/>
    </source>
</evidence>
<feature type="compositionally biased region" description="Basic residues" evidence="6">
    <location>
        <begin position="14"/>
        <end position="25"/>
    </location>
</feature>
<proteinExistence type="inferred from homology"/>
<evidence type="ECO:0000256" key="6">
    <source>
        <dbReference type="SAM" id="MobiDB-lite"/>
    </source>
</evidence>
<feature type="region of interest" description="Disordered" evidence="6">
    <location>
        <begin position="9"/>
        <end position="32"/>
    </location>
</feature>
<feature type="binding site" evidence="5">
    <location>
        <begin position="575"/>
        <end position="582"/>
    </location>
    <ligand>
        <name>ATP</name>
        <dbReference type="ChEBI" id="CHEBI:30616"/>
    </ligand>
</feature>
<keyword evidence="9" id="KW-0132">Cell division</keyword>
<dbReference type="GO" id="GO:0003677">
    <property type="term" value="F:DNA binding"/>
    <property type="evidence" value="ECO:0007669"/>
    <property type="project" value="UniProtKB-KW"/>
</dbReference>
<dbReference type="Pfam" id="PF01580">
    <property type="entry name" value="FtsK_SpoIIIE"/>
    <property type="match status" value="1"/>
</dbReference>
<dbReference type="GO" id="GO:0051301">
    <property type="term" value="P:cell division"/>
    <property type="evidence" value="ECO:0007669"/>
    <property type="project" value="UniProtKB-KW"/>
</dbReference>
<dbReference type="Pfam" id="PF09397">
    <property type="entry name" value="FtsK_gamma"/>
    <property type="match status" value="1"/>
</dbReference>
<dbReference type="EMBL" id="QOQW01000019">
    <property type="protein sequence ID" value="RCK78784.1"/>
    <property type="molecule type" value="Genomic_DNA"/>
</dbReference>
<dbReference type="GO" id="GO:0005524">
    <property type="term" value="F:ATP binding"/>
    <property type="evidence" value="ECO:0007669"/>
    <property type="project" value="UniProtKB-UniRule"/>
</dbReference>